<gene>
    <name evidence="1" type="ORF">HMPREF0299_6103</name>
</gene>
<protein>
    <submittedName>
        <fullName evidence="1">Uncharacterized protein</fullName>
    </submittedName>
</protein>
<dbReference type="AlphaFoldDB" id="E0DCQ3"/>
<reference evidence="1" key="1">
    <citation type="submission" date="2010-08" db="EMBL/GenBank/DDBJ databases">
        <authorList>
            <person name="Harkins D.M."/>
            <person name="Madupu R."/>
            <person name="Durkin A.S."/>
            <person name="Torralba M."/>
            <person name="Methe B."/>
            <person name="Sutton G.G."/>
            <person name="Nelson K.E."/>
        </authorList>
    </citation>
    <scope>NUCLEOTIDE SEQUENCE [LARGE SCALE GENOMIC DNA]</scope>
    <source>
        <strain evidence="1">ATCC 14266</strain>
    </source>
</reference>
<proteinExistence type="predicted"/>
<organism evidence="1 2">
    <name type="scientific">Corynebacterium matruchotii ATCC 14266</name>
    <dbReference type="NCBI Taxonomy" id="553207"/>
    <lineage>
        <taxon>Bacteria</taxon>
        <taxon>Bacillati</taxon>
        <taxon>Actinomycetota</taxon>
        <taxon>Actinomycetes</taxon>
        <taxon>Mycobacteriales</taxon>
        <taxon>Corynebacteriaceae</taxon>
        <taxon>Corynebacterium</taxon>
    </lineage>
</organism>
<accession>E0DCQ3</accession>
<sequence length="63" mass="6205">MGACACGIVAGGATFTGADLIVIGVIGNPQRTLGGTAGHHDFGISHDTVGIYHHDLTSLESGG</sequence>
<evidence type="ECO:0000313" key="1">
    <source>
        <dbReference type="EMBL" id="EFM49783.1"/>
    </source>
</evidence>
<dbReference type="EMBL" id="ACSH02000002">
    <property type="protein sequence ID" value="EFM49783.1"/>
    <property type="molecule type" value="Genomic_DNA"/>
</dbReference>
<evidence type="ECO:0000313" key="2">
    <source>
        <dbReference type="Proteomes" id="UP000004218"/>
    </source>
</evidence>
<comment type="caution">
    <text evidence="1">The sequence shown here is derived from an EMBL/GenBank/DDBJ whole genome shotgun (WGS) entry which is preliminary data.</text>
</comment>
<dbReference type="STRING" id="553207.HMPREF0299_6103"/>
<keyword evidence="2" id="KW-1185">Reference proteome</keyword>
<dbReference type="Proteomes" id="UP000004218">
    <property type="component" value="Unassembled WGS sequence"/>
</dbReference>
<name>E0DCQ3_9CORY</name>